<comment type="subunit">
    <text evidence="7">The Tat system comprises two distinct complexes: a TatABC complex, containing multiple copies of TatA, TatB and TatC subunits, and a separate TatA complex, containing only TatA subunits. Substrates initially bind to the TatABC complex, which probably triggers association of the separate TatA complex to form the active translocon.</text>
</comment>
<protein>
    <recommendedName>
        <fullName evidence="7">Sec-independent protein translocase protein TatC</fullName>
    </recommendedName>
</protein>
<keyword evidence="7" id="KW-1003">Cell membrane</keyword>
<comment type="function">
    <text evidence="7">Part of the twin-arginine translocation (Tat) system that transports large folded proteins containing a characteristic twin-arginine motif in their signal peptide across membranes. Together with TatB, TatC is part of a receptor directly interacting with Tat signal peptides.</text>
</comment>
<dbReference type="InterPro" id="IPR019820">
    <property type="entry name" value="Sec-indep_translocase_CS"/>
</dbReference>
<dbReference type="InterPro" id="IPR002033">
    <property type="entry name" value="TatC"/>
</dbReference>
<feature type="transmembrane region" description="Helical" evidence="7">
    <location>
        <begin position="115"/>
        <end position="140"/>
    </location>
</feature>
<feature type="transmembrane region" description="Helical" evidence="7">
    <location>
        <begin position="160"/>
        <end position="186"/>
    </location>
</feature>
<dbReference type="HAMAP" id="MF_00902">
    <property type="entry name" value="TatC"/>
    <property type="match status" value="1"/>
</dbReference>
<dbReference type="NCBIfam" id="TIGR00945">
    <property type="entry name" value="tatC"/>
    <property type="match status" value="1"/>
</dbReference>
<organism evidence="8 9">
    <name type="scientific">Microbacterium deminutum</name>
    <dbReference type="NCBI Taxonomy" id="344164"/>
    <lineage>
        <taxon>Bacteria</taxon>
        <taxon>Bacillati</taxon>
        <taxon>Actinomycetota</taxon>
        <taxon>Actinomycetes</taxon>
        <taxon>Micrococcales</taxon>
        <taxon>Microbacteriaceae</taxon>
        <taxon>Microbacterium</taxon>
    </lineage>
</organism>
<name>A0ABP5CVX9_9MICO</name>
<keyword evidence="7" id="KW-0813">Transport</keyword>
<proteinExistence type="inferred from homology"/>
<dbReference type="Proteomes" id="UP001499933">
    <property type="component" value="Unassembled WGS sequence"/>
</dbReference>
<dbReference type="PANTHER" id="PTHR30371:SF0">
    <property type="entry name" value="SEC-INDEPENDENT PROTEIN TRANSLOCASE PROTEIN TATC, CHLOROPLASTIC-RELATED"/>
    <property type="match status" value="1"/>
</dbReference>
<evidence type="ECO:0000313" key="9">
    <source>
        <dbReference type="Proteomes" id="UP001499933"/>
    </source>
</evidence>
<gene>
    <name evidence="8" type="primary">tatC_3</name>
    <name evidence="7" type="synonym">tatC</name>
    <name evidence="8" type="ORF">GCM10009776_35470</name>
</gene>
<dbReference type="PROSITE" id="PS01218">
    <property type="entry name" value="TATC"/>
    <property type="match status" value="1"/>
</dbReference>
<comment type="caution">
    <text evidence="8">The sequence shown here is derived from an EMBL/GenBank/DDBJ whole genome shotgun (WGS) entry which is preliminary data.</text>
</comment>
<evidence type="ECO:0000256" key="3">
    <source>
        <dbReference type="ARBA" id="ARBA00022927"/>
    </source>
</evidence>
<keyword evidence="4 7" id="KW-1133">Transmembrane helix</keyword>
<comment type="similarity">
    <text evidence="7">Belongs to the TatC family.</text>
</comment>
<comment type="subcellular location">
    <subcellularLocation>
        <location evidence="7">Cell membrane</location>
        <topology evidence="7">Multi-pass membrane protein</topology>
    </subcellularLocation>
    <subcellularLocation>
        <location evidence="1">Membrane</location>
        <topology evidence="1">Multi-pass membrane protein</topology>
    </subcellularLocation>
</comment>
<feature type="transmembrane region" description="Helical" evidence="7">
    <location>
        <begin position="198"/>
        <end position="217"/>
    </location>
</feature>
<keyword evidence="3 7" id="KW-0653">Protein transport</keyword>
<feature type="transmembrane region" description="Helical" evidence="7">
    <location>
        <begin position="81"/>
        <end position="103"/>
    </location>
</feature>
<keyword evidence="5 7" id="KW-0811">Translocation</keyword>
<evidence type="ECO:0000256" key="4">
    <source>
        <dbReference type="ARBA" id="ARBA00022989"/>
    </source>
</evidence>
<dbReference type="Pfam" id="PF00902">
    <property type="entry name" value="TatC"/>
    <property type="match status" value="1"/>
</dbReference>
<evidence type="ECO:0000256" key="6">
    <source>
        <dbReference type="ARBA" id="ARBA00023136"/>
    </source>
</evidence>
<dbReference type="PRINTS" id="PR01840">
    <property type="entry name" value="TATCFAMILY"/>
</dbReference>
<dbReference type="PANTHER" id="PTHR30371">
    <property type="entry name" value="SEC-INDEPENDENT PROTEIN TRANSLOCASE PROTEIN TATC"/>
    <property type="match status" value="1"/>
</dbReference>
<accession>A0ABP5CVX9</accession>
<dbReference type="EMBL" id="BAAAOG010000011">
    <property type="protein sequence ID" value="GAA1969294.1"/>
    <property type="molecule type" value="Genomic_DNA"/>
</dbReference>
<sequence>MARRQGPRDRMTLAAHLREFRRRLLISAGAVVIGLVVGWCVSGIIWTWMRQPITDIALAQNRNATLNFPNLTAAFDLKMQLAMLVAVVISSPVWLYQIFAFFVPGLTRRERRYTFGFFAAAVPVFAAGCVTGWFVVPQVVAVLTSFAPTEDASIMDAGLYFAFIMKLMLALGIAFELPVFLVLLNAMGVVPAVTIRRSWRSALLLIFVFTAIATPAADVLSMFLLALPIVMLYVTAAVVAEIHDRRQAKRTRSLTVGDPLASLSADPSREVDDDVRVDI</sequence>
<evidence type="ECO:0000256" key="2">
    <source>
        <dbReference type="ARBA" id="ARBA00022692"/>
    </source>
</evidence>
<keyword evidence="2 7" id="KW-0812">Transmembrane</keyword>
<feature type="transmembrane region" description="Helical" evidence="7">
    <location>
        <begin position="223"/>
        <end position="242"/>
    </location>
</feature>
<evidence type="ECO:0000313" key="8">
    <source>
        <dbReference type="EMBL" id="GAA1969294.1"/>
    </source>
</evidence>
<evidence type="ECO:0000256" key="1">
    <source>
        <dbReference type="ARBA" id="ARBA00004141"/>
    </source>
</evidence>
<feature type="transmembrane region" description="Helical" evidence="7">
    <location>
        <begin position="24"/>
        <end position="49"/>
    </location>
</feature>
<keyword evidence="6 7" id="KW-0472">Membrane</keyword>
<reference evidence="9" key="1">
    <citation type="journal article" date="2019" name="Int. J. Syst. Evol. Microbiol.">
        <title>The Global Catalogue of Microorganisms (GCM) 10K type strain sequencing project: providing services to taxonomists for standard genome sequencing and annotation.</title>
        <authorList>
            <consortium name="The Broad Institute Genomics Platform"/>
            <consortium name="The Broad Institute Genome Sequencing Center for Infectious Disease"/>
            <person name="Wu L."/>
            <person name="Ma J."/>
        </authorList>
    </citation>
    <scope>NUCLEOTIDE SEQUENCE [LARGE SCALE GENOMIC DNA]</scope>
    <source>
        <strain evidence="9">JCM 14901</strain>
    </source>
</reference>
<evidence type="ECO:0000256" key="5">
    <source>
        <dbReference type="ARBA" id="ARBA00023010"/>
    </source>
</evidence>
<keyword evidence="9" id="KW-1185">Reference proteome</keyword>
<evidence type="ECO:0000256" key="7">
    <source>
        <dbReference type="HAMAP-Rule" id="MF_00902"/>
    </source>
</evidence>